<feature type="active site" description="Proton donor/acceptor" evidence="2">
    <location>
        <position position="78"/>
    </location>
</feature>
<dbReference type="GO" id="GO:0008929">
    <property type="term" value="F:methylglyoxal synthase activity"/>
    <property type="evidence" value="ECO:0007669"/>
    <property type="project" value="UniProtKB-UniRule"/>
</dbReference>
<dbReference type="NCBIfam" id="NF003559">
    <property type="entry name" value="PRK05234.1"/>
    <property type="match status" value="1"/>
</dbReference>
<dbReference type="SUPFAM" id="SSF52335">
    <property type="entry name" value="Methylglyoxal synthase-like"/>
    <property type="match status" value="1"/>
</dbReference>
<dbReference type="PIRSF" id="PIRSF006614">
    <property type="entry name" value="Methylglyox_syn"/>
    <property type="match status" value="1"/>
</dbReference>
<comment type="catalytic activity">
    <reaction evidence="2">
        <text>dihydroxyacetone phosphate = methylglyoxal + phosphate</text>
        <dbReference type="Rhea" id="RHEA:17937"/>
        <dbReference type="ChEBI" id="CHEBI:17158"/>
        <dbReference type="ChEBI" id="CHEBI:43474"/>
        <dbReference type="ChEBI" id="CHEBI:57642"/>
        <dbReference type="EC" id="4.2.3.3"/>
    </reaction>
</comment>
<keyword evidence="4" id="KW-1185">Reference proteome</keyword>
<feature type="binding site" evidence="2">
    <location>
        <position position="25"/>
    </location>
    <ligand>
        <name>substrate</name>
    </ligand>
</feature>
<comment type="function">
    <text evidence="2">Catalyzes the formation of methylglyoxal from dihydroxyacetone phosphate.</text>
</comment>
<dbReference type="InterPro" id="IPR036914">
    <property type="entry name" value="MGS-like_dom_sf"/>
</dbReference>
<dbReference type="PANTHER" id="PTHR30492:SF0">
    <property type="entry name" value="METHYLGLYOXAL SYNTHASE"/>
    <property type="match status" value="1"/>
</dbReference>
<dbReference type="Proteomes" id="UP000586722">
    <property type="component" value="Unassembled WGS sequence"/>
</dbReference>
<dbReference type="GO" id="GO:0005829">
    <property type="term" value="C:cytosol"/>
    <property type="evidence" value="ECO:0007669"/>
    <property type="project" value="TreeGrafter"/>
</dbReference>
<evidence type="ECO:0000313" key="3">
    <source>
        <dbReference type="EMBL" id="NBN79228.1"/>
    </source>
</evidence>
<dbReference type="EC" id="4.2.3.3" evidence="2"/>
<accession>A0A7X5F3U2</accession>
<feature type="binding site" evidence="2">
    <location>
        <position position="105"/>
    </location>
    <ligand>
        <name>substrate</name>
    </ligand>
</feature>
<dbReference type="GO" id="GO:0019242">
    <property type="term" value="P:methylglyoxal biosynthetic process"/>
    <property type="evidence" value="ECO:0007669"/>
    <property type="project" value="UniProtKB-UniRule"/>
</dbReference>
<evidence type="ECO:0000256" key="1">
    <source>
        <dbReference type="ARBA" id="ARBA00006287"/>
    </source>
</evidence>
<dbReference type="InterPro" id="IPR011607">
    <property type="entry name" value="MGS-like_dom"/>
</dbReference>
<sequence length="156" mass="16633">MQANGSEHPVDGSDVDRPVLALVAHDAKKDVIVAFAERNRDKLSGFRLVATGTTGGRIKDACPELDVTRLKSGPLGGDQQIGAMIAEGQLDGLMFFVDPLSPMPHDVDVKALMRLALVYDIPMALNLSTAEILLRSARLTGLSSTSTTPQIADLRP</sequence>
<dbReference type="HAMAP" id="MF_00549">
    <property type="entry name" value="Methylglyoxal_synth"/>
    <property type="match status" value="1"/>
</dbReference>
<organism evidence="3 4">
    <name type="scientific">Pannonibacter tanglangensis</name>
    <dbReference type="NCBI Taxonomy" id="2750084"/>
    <lineage>
        <taxon>Bacteria</taxon>
        <taxon>Pseudomonadati</taxon>
        <taxon>Pseudomonadota</taxon>
        <taxon>Alphaproteobacteria</taxon>
        <taxon>Hyphomicrobiales</taxon>
        <taxon>Stappiaceae</taxon>
        <taxon>Pannonibacter</taxon>
    </lineage>
</organism>
<proteinExistence type="inferred from homology"/>
<dbReference type="SMART" id="SM00851">
    <property type="entry name" value="MGS"/>
    <property type="match status" value="1"/>
</dbReference>
<dbReference type="PROSITE" id="PS01335">
    <property type="entry name" value="METHYLGLYOXAL_SYNTH"/>
    <property type="match status" value="1"/>
</dbReference>
<reference evidence="4" key="1">
    <citation type="submission" date="2020-01" db="EMBL/GenBank/DDBJ databases">
        <authorList>
            <person name="Fang Y."/>
            <person name="Sun R."/>
            <person name="Nie L."/>
            <person name="He J."/>
            <person name="Hao L."/>
            <person name="Wang L."/>
            <person name="Su S."/>
            <person name="Lv E."/>
            <person name="Zhang Z."/>
            <person name="Xie R."/>
            <person name="Liu H."/>
        </authorList>
    </citation>
    <scope>NUCLEOTIDE SEQUENCE [LARGE SCALE GENOMIC DNA]</scope>
    <source>
        <strain evidence="4">XCT-53</strain>
    </source>
</reference>
<dbReference type="InterPro" id="IPR004363">
    <property type="entry name" value="Methylgl_synth"/>
</dbReference>
<dbReference type="Pfam" id="PF02142">
    <property type="entry name" value="MGS"/>
    <property type="match status" value="1"/>
</dbReference>
<comment type="similarity">
    <text evidence="1 2">Belongs to the methylglyoxal synthase family.</text>
</comment>
<feature type="binding site" evidence="2">
    <location>
        <position position="29"/>
    </location>
    <ligand>
        <name>substrate</name>
    </ligand>
</feature>
<feature type="binding site" evidence="2">
    <location>
        <begin position="51"/>
        <end position="54"/>
    </location>
    <ligand>
        <name>substrate</name>
    </ligand>
</feature>
<dbReference type="NCBIfam" id="TIGR00160">
    <property type="entry name" value="MGSA"/>
    <property type="match status" value="1"/>
</dbReference>
<gene>
    <name evidence="2" type="primary">mgsA</name>
    <name evidence="3" type="ORF">GWI72_13195</name>
</gene>
<feature type="binding site" evidence="2">
    <location>
        <begin position="72"/>
        <end position="73"/>
    </location>
    <ligand>
        <name>substrate</name>
    </ligand>
</feature>
<dbReference type="Gene3D" id="3.40.50.1380">
    <property type="entry name" value="Methylglyoxal synthase-like domain"/>
    <property type="match status" value="1"/>
</dbReference>
<comment type="caution">
    <text evidence="3">The sequence shown here is derived from an EMBL/GenBank/DDBJ whole genome shotgun (WGS) entry which is preliminary data.</text>
</comment>
<keyword evidence="2 3" id="KW-0456">Lyase</keyword>
<evidence type="ECO:0000256" key="2">
    <source>
        <dbReference type="HAMAP-Rule" id="MF_00549"/>
    </source>
</evidence>
<name>A0A7X5F3U2_9HYPH</name>
<dbReference type="AlphaFoldDB" id="A0A7X5F3U2"/>
<dbReference type="RefSeq" id="WP_161676645.1">
    <property type="nucleotide sequence ID" value="NZ_JAABLP010000003.1"/>
</dbReference>
<dbReference type="InterPro" id="IPR018148">
    <property type="entry name" value="Methylglyoxal_synth_AS"/>
</dbReference>
<evidence type="ECO:0000313" key="4">
    <source>
        <dbReference type="Proteomes" id="UP000586722"/>
    </source>
</evidence>
<protein>
    <recommendedName>
        <fullName evidence="2">Methylglyoxal synthase</fullName>
        <shortName evidence="2">MGS</shortName>
        <ecNumber evidence="2">4.2.3.3</ecNumber>
    </recommendedName>
</protein>
<dbReference type="EMBL" id="JAABLQ010000001">
    <property type="protein sequence ID" value="NBN79228.1"/>
    <property type="molecule type" value="Genomic_DNA"/>
</dbReference>
<dbReference type="PROSITE" id="PS51855">
    <property type="entry name" value="MGS"/>
    <property type="match status" value="1"/>
</dbReference>
<dbReference type="PANTHER" id="PTHR30492">
    <property type="entry name" value="METHYLGLYOXAL SYNTHASE"/>
    <property type="match status" value="1"/>
</dbReference>
<dbReference type="CDD" id="cd01422">
    <property type="entry name" value="MGS"/>
    <property type="match status" value="1"/>
</dbReference>